<evidence type="ECO:0000259" key="6">
    <source>
        <dbReference type="Pfam" id="PF00082"/>
    </source>
</evidence>
<dbReference type="Proteomes" id="UP001501490">
    <property type="component" value="Unassembled WGS sequence"/>
</dbReference>
<protein>
    <recommendedName>
        <fullName evidence="6">Peptidase S8/S53 domain-containing protein</fullName>
    </recommendedName>
</protein>
<dbReference type="EMBL" id="BAABAB010000007">
    <property type="protein sequence ID" value="GAA3612003.1"/>
    <property type="molecule type" value="Genomic_DNA"/>
</dbReference>
<evidence type="ECO:0000313" key="7">
    <source>
        <dbReference type="EMBL" id="GAA3612003.1"/>
    </source>
</evidence>
<comment type="caution">
    <text evidence="7">The sequence shown here is derived from an EMBL/GenBank/DDBJ whole genome shotgun (WGS) entry which is preliminary data.</text>
</comment>
<keyword evidence="4 5" id="KW-0720">Serine protease</keyword>
<dbReference type="InterPro" id="IPR050131">
    <property type="entry name" value="Peptidase_S8_subtilisin-like"/>
</dbReference>
<keyword evidence="2 5" id="KW-0645">Protease</keyword>
<dbReference type="PROSITE" id="PS51892">
    <property type="entry name" value="SUBTILASE"/>
    <property type="match status" value="1"/>
</dbReference>
<feature type="active site" description="Charge relay system" evidence="5">
    <location>
        <position position="146"/>
    </location>
</feature>
<name>A0ABP6ZLZ0_9ACTN</name>
<feature type="active site" description="Charge relay system" evidence="5">
    <location>
        <position position="163"/>
    </location>
</feature>
<evidence type="ECO:0000256" key="3">
    <source>
        <dbReference type="ARBA" id="ARBA00022801"/>
    </source>
</evidence>
<evidence type="ECO:0000256" key="1">
    <source>
        <dbReference type="ARBA" id="ARBA00011073"/>
    </source>
</evidence>
<organism evidence="7 8">
    <name type="scientific">Microlunatus ginsengisoli</name>
    <dbReference type="NCBI Taxonomy" id="363863"/>
    <lineage>
        <taxon>Bacteria</taxon>
        <taxon>Bacillati</taxon>
        <taxon>Actinomycetota</taxon>
        <taxon>Actinomycetes</taxon>
        <taxon>Propionibacteriales</taxon>
        <taxon>Propionibacteriaceae</taxon>
        <taxon>Microlunatus</taxon>
    </lineage>
</organism>
<feature type="domain" description="Peptidase S8/S53" evidence="6">
    <location>
        <begin position="164"/>
        <end position="369"/>
    </location>
</feature>
<feature type="active site" description="Charge relay system" evidence="5">
    <location>
        <position position="336"/>
    </location>
</feature>
<evidence type="ECO:0000256" key="5">
    <source>
        <dbReference type="PROSITE-ProRule" id="PRU01240"/>
    </source>
</evidence>
<keyword evidence="8" id="KW-1185">Reference proteome</keyword>
<evidence type="ECO:0000256" key="4">
    <source>
        <dbReference type="ARBA" id="ARBA00022825"/>
    </source>
</evidence>
<dbReference type="SUPFAM" id="SSF52743">
    <property type="entry name" value="Subtilisin-like"/>
    <property type="match status" value="1"/>
</dbReference>
<dbReference type="Pfam" id="PF00082">
    <property type="entry name" value="Peptidase_S8"/>
    <property type="match status" value="1"/>
</dbReference>
<dbReference type="InterPro" id="IPR000209">
    <property type="entry name" value="Peptidase_S8/S53_dom"/>
</dbReference>
<evidence type="ECO:0000256" key="2">
    <source>
        <dbReference type="ARBA" id="ARBA00022670"/>
    </source>
</evidence>
<dbReference type="PANTHER" id="PTHR43806">
    <property type="entry name" value="PEPTIDASE S8"/>
    <property type="match status" value="1"/>
</dbReference>
<accession>A0ABP6ZLZ0</accession>
<reference evidence="8" key="1">
    <citation type="journal article" date="2019" name="Int. J. Syst. Evol. Microbiol.">
        <title>The Global Catalogue of Microorganisms (GCM) 10K type strain sequencing project: providing services to taxonomists for standard genome sequencing and annotation.</title>
        <authorList>
            <consortium name="The Broad Institute Genomics Platform"/>
            <consortium name="The Broad Institute Genome Sequencing Center for Infectious Disease"/>
            <person name="Wu L."/>
            <person name="Ma J."/>
        </authorList>
    </citation>
    <scope>NUCLEOTIDE SEQUENCE [LARGE SCALE GENOMIC DNA]</scope>
    <source>
        <strain evidence="8">JCM 16929</strain>
    </source>
</reference>
<dbReference type="InterPro" id="IPR036852">
    <property type="entry name" value="Peptidase_S8/S53_dom_sf"/>
</dbReference>
<sequence length="379" mass="38555">MPDADPGSVRPQPDDLVVDLADLEGVRPLLAQLAVDFVETSNDHLGLARLSELMLAGDDPANPRHPIDADGLASILRRRAAAARDGWLPQIAVNRTADAIIGDGVVGLKSHKPMDFGDPAVPGPSVMVPPAPTGSLGAGVTVGVVDTKPAAAGASPVGFRSGHGTFVRSLIRRQAPGATIRLEGVIDATPGRARSWEVAEAIARLTTGDDAVDVLNLSLGTYSTVGGPPLAIARAVERVADGVLVVAAAGNHGDLPGLVDGRTKDSACWPAAMHQVVAVGAVDGDGVRPPWSPNAGWIACTAPGVAIVADYLQGVVTMSDGSIVEFTGHAVWSGTSFAAATVSGALAAAMSGPGRRTPRQALDALLESSDLVRPFAVTP</sequence>
<proteinExistence type="inferred from homology"/>
<keyword evidence="3 5" id="KW-0378">Hydrolase</keyword>
<evidence type="ECO:0000313" key="8">
    <source>
        <dbReference type="Proteomes" id="UP001501490"/>
    </source>
</evidence>
<comment type="similarity">
    <text evidence="1 5">Belongs to the peptidase S8 family.</text>
</comment>
<dbReference type="RefSeq" id="WP_344802431.1">
    <property type="nucleotide sequence ID" value="NZ_BAABAB010000007.1"/>
</dbReference>
<gene>
    <name evidence="7" type="ORF">GCM10022236_12300</name>
</gene>
<dbReference type="CDD" id="cd00306">
    <property type="entry name" value="Peptidases_S8_S53"/>
    <property type="match status" value="1"/>
</dbReference>
<dbReference type="Gene3D" id="3.40.50.200">
    <property type="entry name" value="Peptidase S8/S53 domain"/>
    <property type="match status" value="1"/>
</dbReference>
<dbReference type="PANTHER" id="PTHR43806:SF11">
    <property type="entry name" value="CEREVISIN-RELATED"/>
    <property type="match status" value="1"/>
</dbReference>